<evidence type="ECO:0000313" key="2">
    <source>
        <dbReference type="EMBL" id="SDI55631.1"/>
    </source>
</evidence>
<feature type="chain" id="PRO_5011438224" evidence="1">
    <location>
        <begin position="23"/>
        <end position="189"/>
    </location>
</feature>
<dbReference type="STRING" id="83767.SAMN05660652_03654"/>
<gene>
    <name evidence="2" type="ORF">SAMN05660652_03654</name>
</gene>
<accession>A0A1G8LIX8</accession>
<dbReference type="Proteomes" id="UP000198607">
    <property type="component" value="Unassembled WGS sequence"/>
</dbReference>
<keyword evidence="3" id="KW-1185">Reference proteome</keyword>
<sequence length="189" mass="21071">MKWTTSVACLLLGVGVSIVSQADQARPPQDYVMAVAGGKYALVMLAERSPGLLDPGSPDDVGIVEKKSEIRARYPQSGLYAGDSKTPLWTFSWYAFTVHPSSDGDHLVRMGPWASSVDQLALAFYSRGELIKEYRIRDLVVDADKLKRTVSHFFWVAEQGLDDRRKRFHVKTTDGQEYTFSILTGLPID</sequence>
<dbReference type="RefSeq" id="WP_143009925.1">
    <property type="nucleotide sequence ID" value="NZ_FNCY01000021.1"/>
</dbReference>
<reference evidence="2 3" key="1">
    <citation type="submission" date="2016-10" db="EMBL/GenBank/DDBJ databases">
        <authorList>
            <person name="de Groot N.N."/>
        </authorList>
    </citation>
    <scope>NUCLEOTIDE SEQUENCE [LARGE SCALE GENOMIC DNA]</scope>
    <source>
        <strain evidence="2 3">DSM 5885</strain>
    </source>
</reference>
<keyword evidence="1" id="KW-0732">Signal</keyword>
<evidence type="ECO:0000256" key="1">
    <source>
        <dbReference type="SAM" id="SignalP"/>
    </source>
</evidence>
<dbReference type="AlphaFoldDB" id="A0A1G8LIX8"/>
<dbReference type="OrthoDB" id="288363at2"/>
<proteinExistence type="predicted"/>
<feature type="signal peptide" evidence="1">
    <location>
        <begin position="1"/>
        <end position="22"/>
    </location>
</feature>
<name>A0A1G8LIX8_9RHOO</name>
<evidence type="ECO:0000313" key="3">
    <source>
        <dbReference type="Proteomes" id="UP000198607"/>
    </source>
</evidence>
<protein>
    <submittedName>
        <fullName evidence="2">Uncharacterized protein</fullName>
    </submittedName>
</protein>
<organism evidence="2 3">
    <name type="scientific">Propionivibrio dicarboxylicus</name>
    <dbReference type="NCBI Taxonomy" id="83767"/>
    <lineage>
        <taxon>Bacteria</taxon>
        <taxon>Pseudomonadati</taxon>
        <taxon>Pseudomonadota</taxon>
        <taxon>Betaproteobacteria</taxon>
        <taxon>Rhodocyclales</taxon>
        <taxon>Rhodocyclaceae</taxon>
        <taxon>Propionivibrio</taxon>
    </lineage>
</organism>
<dbReference type="EMBL" id="FNCY01000021">
    <property type="protein sequence ID" value="SDI55631.1"/>
    <property type="molecule type" value="Genomic_DNA"/>
</dbReference>